<dbReference type="GO" id="GO:0042073">
    <property type="term" value="P:intraciliary transport"/>
    <property type="evidence" value="ECO:0007669"/>
    <property type="project" value="TreeGrafter"/>
</dbReference>
<dbReference type="EMBL" id="HBFM01008974">
    <property type="protein sequence ID" value="CAD8769347.1"/>
    <property type="molecule type" value="Transcribed_RNA"/>
</dbReference>
<dbReference type="InterPro" id="IPR055458">
    <property type="entry name" value="IFT52_GIFT"/>
</dbReference>
<evidence type="ECO:0000313" key="4">
    <source>
        <dbReference type="EMBL" id="CAD8769347.1"/>
    </source>
</evidence>
<dbReference type="SUPFAM" id="SSF52317">
    <property type="entry name" value="Class I glutamine amidotransferase-like"/>
    <property type="match status" value="1"/>
</dbReference>
<evidence type="ECO:0000259" key="2">
    <source>
        <dbReference type="Pfam" id="PF23352"/>
    </source>
</evidence>
<name>A0A7S0UQY0_9CHLO</name>
<dbReference type="Pfam" id="PF23352">
    <property type="entry name" value="IFT52_central"/>
    <property type="match status" value="1"/>
</dbReference>
<evidence type="ECO:0008006" key="5">
    <source>
        <dbReference type="Google" id="ProtNLM"/>
    </source>
</evidence>
<dbReference type="Pfam" id="PF23355">
    <property type="entry name" value="IFT52_GIFT"/>
    <property type="match status" value="1"/>
</dbReference>
<dbReference type="Pfam" id="PF21178">
    <property type="entry name" value="Itf52_C"/>
    <property type="match status" value="1"/>
</dbReference>
<dbReference type="Gene3D" id="6.10.250.2800">
    <property type="match status" value="1"/>
</dbReference>
<dbReference type="InterPro" id="IPR048643">
    <property type="entry name" value="Itf52_C"/>
</dbReference>
<dbReference type="PANTHER" id="PTHR12969:SF7">
    <property type="entry name" value="INTRAFLAGELLAR TRANSPORT PROTEIN 52 HOMOLOG"/>
    <property type="match status" value="1"/>
</dbReference>
<dbReference type="GO" id="GO:0060271">
    <property type="term" value="P:cilium assembly"/>
    <property type="evidence" value="ECO:0007669"/>
    <property type="project" value="TreeGrafter"/>
</dbReference>
<feature type="domain" description="IFT52 central" evidence="2">
    <location>
        <begin position="280"/>
        <end position="360"/>
    </location>
</feature>
<protein>
    <recommendedName>
        <fullName evidence="5">ABC-type uncharacterized transport system domain-containing protein</fullName>
    </recommendedName>
</protein>
<dbReference type="InterPro" id="IPR055460">
    <property type="entry name" value="IFT52_central"/>
</dbReference>
<proteinExistence type="predicted"/>
<feature type="domain" description="Intraflagellar transport protein 52 C-terminal" evidence="1">
    <location>
        <begin position="371"/>
        <end position="420"/>
    </location>
</feature>
<dbReference type="GO" id="GO:0005929">
    <property type="term" value="C:cilium"/>
    <property type="evidence" value="ECO:0007669"/>
    <property type="project" value="TreeGrafter"/>
</dbReference>
<gene>
    <name evidence="4" type="ORF">PPAR00522_LOCUS5745</name>
</gene>
<reference evidence="4" key="1">
    <citation type="submission" date="2021-01" db="EMBL/GenBank/DDBJ databases">
        <authorList>
            <person name="Corre E."/>
            <person name="Pelletier E."/>
            <person name="Niang G."/>
            <person name="Scheremetjew M."/>
            <person name="Finn R."/>
            <person name="Kale V."/>
            <person name="Holt S."/>
            <person name="Cochrane G."/>
            <person name="Meng A."/>
            <person name="Brown T."/>
            <person name="Cohen L."/>
        </authorList>
    </citation>
    <scope>NUCLEOTIDE SEQUENCE</scope>
    <source>
        <strain evidence="4">SAG 63-3</strain>
    </source>
</reference>
<dbReference type="CDD" id="cd23683">
    <property type="entry name" value="IFT52_CTD"/>
    <property type="match status" value="1"/>
</dbReference>
<dbReference type="PANTHER" id="PTHR12969">
    <property type="entry name" value="NGD5/OSM-6/IFT52"/>
    <property type="match status" value="1"/>
</dbReference>
<sequence>MNIFFSSFKGESHHSKQGFKQIFRRLRSAYKPDKIDSKDDFADSLKVANVVVFGNPREKFTSSEINLLKDYVNNGGSILVLASEGGEEKMGTNINAFLEQFCIMINNDSVIRTTHYKYFHPKEVYISDGILNRAIVTGAGKSLPNLEDDIDYRANRAAFDNTGLDFVYPYGATVSALKPAVPILSSGKIAYPMNRPLAAVCDVRTAFDRPNAGKIMVLGSVMLFDDKWVDKEDNSKLMDFVFKYLRPSGSQDAPTVSLNALDAEEPEISDLKLLPDTATLAEKLKGCLQEVDDVPRDWTSLFEDNPFKFDTGLIPEAVSLYDRLNVKKAALSLIAPSFETPLPPLLPAVFPPTIREPAPPALELFDLDESFASETSRLATLTNKCSGEADLDYFVMEAGSIVGLRLPEDATAKTVLAEIFRKISQCKMVGTGLDNTGRGLF</sequence>
<organism evidence="4">
    <name type="scientific">Polytomella parva</name>
    <dbReference type="NCBI Taxonomy" id="51329"/>
    <lineage>
        <taxon>Eukaryota</taxon>
        <taxon>Viridiplantae</taxon>
        <taxon>Chlorophyta</taxon>
        <taxon>core chlorophytes</taxon>
        <taxon>Chlorophyceae</taxon>
        <taxon>CS clade</taxon>
        <taxon>Chlamydomonadales</taxon>
        <taxon>Chlamydomonadaceae</taxon>
        <taxon>Polytomella</taxon>
    </lineage>
</organism>
<feature type="domain" description="IFT52 GIFT" evidence="3">
    <location>
        <begin position="3"/>
        <end position="264"/>
    </location>
</feature>
<evidence type="ECO:0000259" key="1">
    <source>
        <dbReference type="Pfam" id="PF21178"/>
    </source>
</evidence>
<dbReference type="GO" id="GO:0030992">
    <property type="term" value="C:intraciliary transport particle B"/>
    <property type="evidence" value="ECO:0007669"/>
    <property type="project" value="TreeGrafter"/>
</dbReference>
<dbReference type="AlphaFoldDB" id="A0A7S0UQY0"/>
<dbReference type="InterPro" id="IPR029062">
    <property type="entry name" value="Class_I_gatase-like"/>
</dbReference>
<evidence type="ECO:0000259" key="3">
    <source>
        <dbReference type="Pfam" id="PF23355"/>
    </source>
</evidence>
<accession>A0A7S0UQY0</accession>
<dbReference type="GO" id="GO:0005814">
    <property type="term" value="C:centriole"/>
    <property type="evidence" value="ECO:0007669"/>
    <property type="project" value="TreeGrafter"/>
</dbReference>
<dbReference type="InterPro" id="IPR039975">
    <property type="entry name" value="IFT52"/>
</dbReference>